<sequence>MGDPTGEAEEAPIRPRGKQVSGAEINGFI</sequence>
<protein>
    <submittedName>
        <fullName evidence="2">Uncharacterized protein</fullName>
    </submittedName>
</protein>
<reference evidence="2 3" key="1">
    <citation type="submission" date="2021-01" db="EMBL/GenBank/DDBJ databases">
        <title>Genomic Encyclopedia of Type Strains, Phase IV (KMG-IV): sequencing the most valuable type-strain genomes for metagenomic binning, comparative biology and taxonomic classification.</title>
        <authorList>
            <person name="Goeker M."/>
        </authorList>
    </citation>
    <scope>NUCLEOTIDE SEQUENCE [LARGE SCALE GENOMIC DNA]</scope>
    <source>
        <strain evidence="2 3">DSM 25879</strain>
    </source>
</reference>
<proteinExistence type="predicted"/>
<comment type="caution">
    <text evidence="2">The sequence shown here is derived from an EMBL/GenBank/DDBJ whole genome shotgun (WGS) entry which is preliminary data.</text>
</comment>
<dbReference type="EMBL" id="JAFBED010000004">
    <property type="protein sequence ID" value="MBM7620402.1"/>
    <property type="molecule type" value="Genomic_DNA"/>
</dbReference>
<evidence type="ECO:0000313" key="3">
    <source>
        <dbReference type="Proteomes" id="UP000737402"/>
    </source>
</evidence>
<organism evidence="2 3">
    <name type="scientific">Sutcliffiella tianshenii</name>
    <dbReference type="NCBI Taxonomy" id="1463404"/>
    <lineage>
        <taxon>Bacteria</taxon>
        <taxon>Bacillati</taxon>
        <taxon>Bacillota</taxon>
        <taxon>Bacilli</taxon>
        <taxon>Bacillales</taxon>
        <taxon>Bacillaceae</taxon>
        <taxon>Sutcliffiella</taxon>
    </lineage>
</organism>
<gene>
    <name evidence="2" type="ORF">JOC95_002255</name>
</gene>
<accession>A0ABS2P189</accession>
<evidence type="ECO:0000256" key="1">
    <source>
        <dbReference type="SAM" id="MobiDB-lite"/>
    </source>
</evidence>
<evidence type="ECO:0000313" key="2">
    <source>
        <dbReference type="EMBL" id="MBM7620402.1"/>
    </source>
</evidence>
<feature type="compositionally biased region" description="Acidic residues" evidence="1">
    <location>
        <begin position="1"/>
        <end position="10"/>
    </location>
</feature>
<keyword evidence="3" id="KW-1185">Reference proteome</keyword>
<feature type="region of interest" description="Disordered" evidence="1">
    <location>
        <begin position="1"/>
        <end position="29"/>
    </location>
</feature>
<dbReference type="Proteomes" id="UP000737402">
    <property type="component" value="Unassembled WGS sequence"/>
</dbReference>
<name>A0ABS2P189_9BACI</name>